<dbReference type="Pfam" id="PF00750">
    <property type="entry name" value="tRNA-synt_1d"/>
    <property type="match status" value="1"/>
</dbReference>
<dbReference type="InterPro" id="IPR036695">
    <property type="entry name" value="Arg-tRNA-synth_N_sf"/>
</dbReference>
<name>A0A811TAY1_9EURY</name>
<evidence type="ECO:0000256" key="2">
    <source>
        <dbReference type="ARBA" id="ARBA00022598"/>
    </source>
</evidence>
<dbReference type="SUPFAM" id="SSF55190">
    <property type="entry name" value="Arginyl-tRNA synthetase (ArgRS), N-terminal 'additional' domain"/>
    <property type="match status" value="1"/>
</dbReference>
<protein>
    <recommendedName>
        <fullName evidence="8">Arginine--tRNA ligase</fullName>
        <ecNumber evidence="8">6.1.1.19</ecNumber>
    </recommendedName>
    <alternativeName>
        <fullName evidence="8">Arginyl-tRNA synthetase</fullName>
        <shortName evidence="8">ArgRS</shortName>
    </alternativeName>
</protein>
<dbReference type="GO" id="GO:0004814">
    <property type="term" value="F:arginine-tRNA ligase activity"/>
    <property type="evidence" value="ECO:0007669"/>
    <property type="project" value="UniProtKB-UniRule"/>
</dbReference>
<dbReference type="EMBL" id="CAJHIP010000012">
    <property type="protein sequence ID" value="CAD6492802.1"/>
    <property type="molecule type" value="Genomic_DNA"/>
</dbReference>
<reference evidence="12" key="1">
    <citation type="submission" date="2020-10" db="EMBL/GenBank/DDBJ databases">
        <authorList>
            <person name="Hahn C.J."/>
            <person name="Laso-Perez R."/>
            <person name="Vulcano F."/>
            <person name="Vaziourakis K.-M."/>
            <person name="Stokke R."/>
            <person name="Steen I.H."/>
            <person name="Teske A."/>
            <person name="Boetius A."/>
            <person name="Liebeke M."/>
            <person name="Amann R."/>
            <person name="Knittel K."/>
        </authorList>
    </citation>
    <scope>NUCLEOTIDE SEQUENCE</scope>
    <source>
        <strain evidence="12">Gfbio:e3339647-f889-4370-9287-4fb5cb688e4c:AG394J04_GoMArc1</strain>
    </source>
</reference>
<evidence type="ECO:0000259" key="11">
    <source>
        <dbReference type="SMART" id="SM01016"/>
    </source>
</evidence>
<evidence type="ECO:0000256" key="8">
    <source>
        <dbReference type="HAMAP-Rule" id="MF_00123"/>
    </source>
</evidence>
<evidence type="ECO:0000256" key="5">
    <source>
        <dbReference type="ARBA" id="ARBA00022917"/>
    </source>
</evidence>
<gene>
    <name evidence="8 12" type="primary">argS</name>
    <name evidence="12" type="ORF">FFODKBPE_00370</name>
</gene>
<dbReference type="GO" id="GO:0005737">
    <property type="term" value="C:cytoplasm"/>
    <property type="evidence" value="ECO:0007669"/>
    <property type="project" value="UniProtKB-SubCell"/>
</dbReference>
<evidence type="ECO:0000256" key="4">
    <source>
        <dbReference type="ARBA" id="ARBA00022840"/>
    </source>
</evidence>
<keyword evidence="3 8" id="KW-0547">Nucleotide-binding</keyword>
<dbReference type="GO" id="GO:0005524">
    <property type="term" value="F:ATP binding"/>
    <property type="evidence" value="ECO:0007669"/>
    <property type="project" value="UniProtKB-UniRule"/>
</dbReference>
<comment type="subcellular location">
    <subcellularLocation>
        <location evidence="8">Cytoplasm</location>
    </subcellularLocation>
</comment>
<dbReference type="InterPro" id="IPR009080">
    <property type="entry name" value="tRNAsynth_Ia_anticodon-bd"/>
</dbReference>
<dbReference type="PROSITE" id="PS00178">
    <property type="entry name" value="AA_TRNA_LIGASE_I"/>
    <property type="match status" value="1"/>
</dbReference>
<dbReference type="PRINTS" id="PR01038">
    <property type="entry name" value="TRNASYNTHARG"/>
</dbReference>
<keyword evidence="4 8" id="KW-0067">ATP-binding</keyword>
<dbReference type="Gene3D" id="1.10.730.10">
    <property type="entry name" value="Isoleucyl-tRNA Synthetase, Domain 1"/>
    <property type="match status" value="1"/>
</dbReference>
<evidence type="ECO:0000259" key="10">
    <source>
        <dbReference type="SMART" id="SM00836"/>
    </source>
</evidence>
<dbReference type="SMART" id="SM01016">
    <property type="entry name" value="Arg_tRNA_synt_N"/>
    <property type="match status" value="1"/>
</dbReference>
<comment type="catalytic activity">
    <reaction evidence="7 8">
        <text>tRNA(Arg) + L-arginine + ATP = L-arginyl-tRNA(Arg) + AMP + diphosphate</text>
        <dbReference type="Rhea" id="RHEA:20301"/>
        <dbReference type="Rhea" id="RHEA-COMP:9658"/>
        <dbReference type="Rhea" id="RHEA-COMP:9673"/>
        <dbReference type="ChEBI" id="CHEBI:30616"/>
        <dbReference type="ChEBI" id="CHEBI:32682"/>
        <dbReference type="ChEBI" id="CHEBI:33019"/>
        <dbReference type="ChEBI" id="CHEBI:78442"/>
        <dbReference type="ChEBI" id="CHEBI:78513"/>
        <dbReference type="ChEBI" id="CHEBI:456215"/>
        <dbReference type="EC" id="6.1.1.19"/>
    </reaction>
</comment>
<evidence type="ECO:0000256" key="1">
    <source>
        <dbReference type="ARBA" id="ARBA00005594"/>
    </source>
</evidence>
<keyword evidence="8" id="KW-0963">Cytoplasm</keyword>
<dbReference type="PANTHER" id="PTHR11956:SF5">
    <property type="entry name" value="ARGININE--TRNA LIGASE, CYTOPLASMIC"/>
    <property type="match status" value="1"/>
</dbReference>
<dbReference type="Gene3D" id="3.40.50.620">
    <property type="entry name" value="HUPs"/>
    <property type="match status" value="1"/>
</dbReference>
<dbReference type="Pfam" id="PF03485">
    <property type="entry name" value="Arg_tRNA_synt_N"/>
    <property type="match status" value="1"/>
</dbReference>
<dbReference type="InterPro" id="IPR014729">
    <property type="entry name" value="Rossmann-like_a/b/a_fold"/>
</dbReference>
<comment type="similarity">
    <text evidence="1 8 9">Belongs to the class-I aminoacyl-tRNA synthetase family.</text>
</comment>
<dbReference type="InterPro" id="IPR001412">
    <property type="entry name" value="aa-tRNA-synth_I_CS"/>
</dbReference>
<feature type="domain" description="Arginyl tRNA synthetase N-terminal" evidence="11">
    <location>
        <begin position="3"/>
        <end position="86"/>
    </location>
</feature>
<evidence type="ECO:0000256" key="7">
    <source>
        <dbReference type="ARBA" id="ARBA00049339"/>
    </source>
</evidence>
<keyword evidence="2 8" id="KW-0436">Ligase</keyword>
<dbReference type="AlphaFoldDB" id="A0A811TAY1"/>
<dbReference type="InterPro" id="IPR008909">
    <property type="entry name" value="DALR_anticod-bd"/>
</dbReference>
<sequence length="562" mass="63897">MFIRFKNEVESVLKTALKDAGFELLPIPLEESEHADLATSVAFRLSPIYKKNPVMIAGEIKEKIQLKENTLIDRIEVAGAYINFFVGEKYLVDTLNAIQSDDFESMVTNTKVIIEHTSVNPNGPLHVGHIRNSIIGDTLARILRMAGYDVEVQYYVNDMGRQIAVVSWALEQFVFDGQKKSDHAIADVYIKANQVLEESVNKKSEINTLMQRLEKADKAVIQRFSKAVQLAMDGIRETLNRMNIIHDRFIEESSFVLSGAVKEIVEDIKKTGRVKSDNGALVVDLSDFGIDKSLVLQRSDGTSLYSTRDLAYHKWKAQNCDWMIDVLGADHKLISTQLKLVLHTLGLKQPDIIIFEFVALPEGSMSTRKGMFVSADELLNEIEKHAYEEVNKRRPEKSEEFKKEVAQMIGTAAIRYDVIKISADKSTVFDWREALDFEKQGAPFIQYAHARACSILKKAAEEKCNFENADMHLLNHENEKLLIKKMAYLSNIIHTAAKELKPHILAIYARELADAFNQFYRDSPVLQADENLRRSRLMLVRCARRRLRITLDTLGMAAPEEM</sequence>
<dbReference type="InterPro" id="IPR001278">
    <property type="entry name" value="Arg-tRNA-ligase"/>
</dbReference>
<feature type="short sequence motif" description="'HIGH' region" evidence="8">
    <location>
        <begin position="119"/>
        <end position="129"/>
    </location>
</feature>
<comment type="caution">
    <text evidence="12">The sequence shown here is derived from an EMBL/GenBank/DDBJ whole genome shotgun (WGS) entry which is preliminary data.</text>
</comment>
<dbReference type="CDD" id="cd00671">
    <property type="entry name" value="ArgRS_core"/>
    <property type="match status" value="1"/>
</dbReference>
<evidence type="ECO:0000313" key="12">
    <source>
        <dbReference type="EMBL" id="CAD6492802.1"/>
    </source>
</evidence>
<proteinExistence type="inferred from homology"/>
<keyword evidence="5 8" id="KW-0648">Protein biosynthesis</keyword>
<evidence type="ECO:0000256" key="3">
    <source>
        <dbReference type="ARBA" id="ARBA00022741"/>
    </source>
</evidence>
<dbReference type="InterPro" id="IPR005148">
    <property type="entry name" value="Arg-tRNA-synth_N"/>
</dbReference>
<dbReference type="Gene3D" id="3.30.1360.70">
    <property type="entry name" value="Arginyl tRNA synthetase N-terminal domain"/>
    <property type="match status" value="1"/>
</dbReference>
<dbReference type="Proteomes" id="UP000603056">
    <property type="component" value="Unassembled WGS sequence"/>
</dbReference>
<dbReference type="NCBIfam" id="TIGR00456">
    <property type="entry name" value="argS"/>
    <property type="match status" value="1"/>
</dbReference>
<dbReference type="InterPro" id="IPR035684">
    <property type="entry name" value="ArgRS_core"/>
</dbReference>
<evidence type="ECO:0000256" key="9">
    <source>
        <dbReference type="RuleBase" id="RU363038"/>
    </source>
</evidence>
<feature type="domain" description="DALR anticodon binding" evidence="10">
    <location>
        <begin position="445"/>
        <end position="562"/>
    </location>
</feature>
<dbReference type="EC" id="6.1.1.19" evidence="8"/>
<dbReference type="GO" id="GO:0006420">
    <property type="term" value="P:arginyl-tRNA aminoacylation"/>
    <property type="evidence" value="ECO:0007669"/>
    <property type="project" value="UniProtKB-UniRule"/>
</dbReference>
<dbReference type="SMART" id="SM00836">
    <property type="entry name" value="DALR_1"/>
    <property type="match status" value="1"/>
</dbReference>
<evidence type="ECO:0000313" key="13">
    <source>
        <dbReference type="Proteomes" id="UP000603056"/>
    </source>
</evidence>
<dbReference type="Pfam" id="PF05746">
    <property type="entry name" value="DALR_1"/>
    <property type="match status" value="1"/>
</dbReference>
<dbReference type="SUPFAM" id="SSF47323">
    <property type="entry name" value="Anticodon-binding domain of a subclass of class I aminoacyl-tRNA synthetases"/>
    <property type="match status" value="1"/>
</dbReference>
<dbReference type="HAMAP" id="MF_00123">
    <property type="entry name" value="Arg_tRNA_synth"/>
    <property type="match status" value="1"/>
</dbReference>
<dbReference type="SUPFAM" id="SSF52374">
    <property type="entry name" value="Nucleotidylyl transferase"/>
    <property type="match status" value="1"/>
</dbReference>
<keyword evidence="6 8" id="KW-0030">Aminoacyl-tRNA synthetase</keyword>
<organism evidence="12 13">
    <name type="scientific">Candidatus Argoarchaeum ethanivorans</name>
    <dbReference type="NCBI Taxonomy" id="2608793"/>
    <lineage>
        <taxon>Archaea</taxon>
        <taxon>Methanobacteriati</taxon>
        <taxon>Methanobacteriota</taxon>
        <taxon>Stenosarchaea group</taxon>
        <taxon>Methanomicrobia</taxon>
        <taxon>Methanosarcinales</taxon>
        <taxon>Methanosarcinales incertae sedis</taxon>
        <taxon>GOM Arc I cluster</taxon>
        <taxon>Candidatus Argoarchaeum</taxon>
    </lineage>
</organism>
<accession>A0A811TAY1</accession>
<dbReference type="PANTHER" id="PTHR11956">
    <property type="entry name" value="ARGINYL-TRNA SYNTHETASE"/>
    <property type="match status" value="1"/>
</dbReference>
<evidence type="ECO:0000256" key="6">
    <source>
        <dbReference type="ARBA" id="ARBA00023146"/>
    </source>
</evidence>